<evidence type="ECO:0000313" key="2">
    <source>
        <dbReference type="EMBL" id="OGY16849.1"/>
    </source>
</evidence>
<evidence type="ECO:0000313" key="3">
    <source>
        <dbReference type="Proteomes" id="UP000179069"/>
    </source>
</evidence>
<reference evidence="2 3" key="1">
    <citation type="journal article" date="2016" name="Nat. Commun.">
        <title>Thousands of microbial genomes shed light on interconnected biogeochemical processes in an aquifer system.</title>
        <authorList>
            <person name="Anantharaman K."/>
            <person name="Brown C.T."/>
            <person name="Hug L.A."/>
            <person name="Sharon I."/>
            <person name="Castelle C.J."/>
            <person name="Probst A.J."/>
            <person name="Thomas B.C."/>
            <person name="Singh A."/>
            <person name="Wilkins M.J."/>
            <person name="Karaoz U."/>
            <person name="Brodie E.L."/>
            <person name="Williams K.H."/>
            <person name="Hubbard S.S."/>
            <person name="Banfield J.F."/>
        </authorList>
    </citation>
    <scope>NUCLEOTIDE SEQUENCE [LARGE SCALE GENOMIC DNA]</scope>
</reference>
<sequence length="118" mass="12132">MRGGEDMLTLFGVAYAQGAITVSQPAGFMITDVGTLIAGAIGAAFIIAGLLVFGYLVWGGIQWITAGGDKANIESARGRISNALVGLAIIAAAYAVVLLLQYVFGFTILGGVTLPTFY</sequence>
<feature type="transmembrane region" description="Helical" evidence="1">
    <location>
        <begin position="7"/>
        <end position="30"/>
    </location>
</feature>
<organism evidence="2 3">
    <name type="scientific">Candidatus Chisholmbacteria bacterium RIFCSPHIGHO2_01_FULL_49_18</name>
    <dbReference type="NCBI Taxonomy" id="1797590"/>
    <lineage>
        <taxon>Bacteria</taxon>
        <taxon>Candidatus Chisholmiibacteriota</taxon>
    </lineage>
</organism>
<evidence type="ECO:0000256" key="1">
    <source>
        <dbReference type="SAM" id="Phobius"/>
    </source>
</evidence>
<evidence type="ECO:0008006" key="4">
    <source>
        <dbReference type="Google" id="ProtNLM"/>
    </source>
</evidence>
<name>A0A1G1VN74_9BACT</name>
<feature type="transmembrane region" description="Helical" evidence="1">
    <location>
        <begin position="82"/>
        <end position="104"/>
    </location>
</feature>
<feature type="transmembrane region" description="Helical" evidence="1">
    <location>
        <begin position="36"/>
        <end position="61"/>
    </location>
</feature>
<protein>
    <recommendedName>
        <fullName evidence="4">Integral membrane protein</fullName>
    </recommendedName>
</protein>
<keyword evidence="1" id="KW-0812">Transmembrane</keyword>
<accession>A0A1G1VN74</accession>
<keyword evidence="1" id="KW-0472">Membrane</keyword>
<dbReference type="Pfam" id="PF18895">
    <property type="entry name" value="T4SS_pilin"/>
    <property type="match status" value="1"/>
</dbReference>
<comment type="caution">
    <text evidence="2">The sequence shown here is derived from an EMBL/GenBank/DDBJ whole genome shotgun (WGS) entry which is preliminary data.</text>
</comment>
<dbReference type="Proteomes" id="UP000179069">
    <property type="component" value="Unassembled WGS sequence"/>
</dbReference>
<dbReference type="AlphaFoldDB" id="A0A1G1VN74"/>
<dbReference type="EMBL" id="MHCI01000009">
    <property type="protein sequence ID" value="OGY16849.1"/>
    <property type="molecule type" value="Genomic_DNA"/>
</dbReference>
<gene>
    <name evidence="2" type="ORF">A2785_03735</name>
</gene>
<dbReference type="InterPro" id="IPR043993">
    <property type="entry name" value="T4SS_pilin"/>
</dbReference>
<keyword evidence="1" id="KW-1133">Transmembrane helix</keyword>
<proteinExistence type="predicted"/>